<evidence type="ECO:0000256" key="7">
    <source>
        <dbReference type="ARBA" id="ARBA00022833"/>
    </source>
</evidence>
<dbReference type="InterPro" id="IPR001567">
    <property type="entry name" value="Pept_M3A_M3B_dom"/>
</dbReference>
<dbReference type="InterPro" id="IPR024079">
    <property type="entry name" value="MetalloPept_cat_dom_sf"/>
</dbReference>
<evidence type="ECO:0000256" key="4">
    <source>
        <dbReference type="ARBA" id="ARBA00022670"/>
    </source>
</evidence>
<dbReference type="GO" id="GO:0005758">
    <property type="term" value="C:mitochondrial intermembrane space"/>
    <property type="evidence" value="ECO:0007669"/>
    <property type="project" value="TreeGrafter"/>
</dbReference>
<keyword evidence="7 9" id="KW-0862">Zinc</keyword>
<keyword evidence="6 9" id="KW-0378">Hydrolase</keyword>
<organism evidence="11 12">
    <name type="scientific">Dekkera bruxellensis</name>
    <name type="common">Brettanomyces custersii</name>
    <dbReference type="NCBI Taxonomy" id="5007"/>
    <lineage>
        <taxon>Eukaryota</taxon>
        <taxon>Fungi</taxon>
        <taxon>Dikarya</taxon>
        <taxon>Ascomycota</taxon>
        <taxon>Saccharomycotina</taxon>
        <taxon>Pichiomycetes</taxon>
        <taxon>Pichiales</taxon>
        <taxon>Pichiaceae</taxon>
        <taxon>Brettanomyces</taxon>
    </lineage>
</organism>
<keyword evidence="8 9" id="KW-0482">Metalloprotease</keyword>
<dbReference type="InterPro" id="IPR045090">
    <property type="entry name" value="Pept_M3A_M3B"/>
</dbReference>
<comment type="cofactor">
    <cofactor evidence="9">
        <name>Zn(2+)</name>
        <dbReference type="ChEBI" id="CHEBI:29105"/>
    </cofactor>
    <text evidence="9">Binds 1 zinc ion.</text>
</comment>
<evidence type="ECO:0000313" key="12">
    <source>
        <dbReference type="Proteomes" id="UP000478008"/>
    </source>
</evidence>
<evidence type="ECO:0000256" key="9">
    <source>
        <dbReference type="RuleBase" id="RU003435"/>
    </source>
</evidence>
<name>A0A7D9CZ37_DEKBR</name>
<dbReference type="Proteomes" id="UP000478008">
    <property type="component" value="Unassembled WGS sequence"/>
</dbReference>
<reference evidence="11 12" key="1">
    <citation type="submission" date="2019-07" db="EMBL/GenBank/DDBJ databases">
        <authorList>
            <person name="Friedrich A."/>
            <person name="Schacherer J."/>
        </authorList>
    </citation>
    <scope>NUCLEOTIDE SEQUENCE [LARGE SCALE GENOMIC DNA]</scope>
</reference>
<evidence type="ECO:0000313" key="11">
    <source>
        <dbReference type="EMBL" id="VUG18210.1"/>
    </source>
</evidence>
<evidence type="ECO:0000256" key="3">
    <source>
        <dbReference type="ARBA" id="ARBA00022490"/>
    </source>
</evidence>
<protein>
    <submittedName>
        <fullName evidence="11">DEBR0S3_04918g1_1</fullName>
    </submittedName>
</protein>
<dbReference type="Gene3D" id="3.40.390.10">
    <property type="entry name" value="Collagenase (Catalytic Domain)"/>
    <property type="match status" value="1"/>
</dbReference>
<evidence type="ECO:0000256" key="1">
    <source>
        <dbReference type="ARBA" id="ARBA00004496"/>
    </source>
</evidence>
<dbReference type="InterPro" id="IPR024077">
    <property type="entry name" value="Neurolysin/TOP_dom2"/>
</dbReference>
<evidence type="ECO:0000259" key="10">
    <source>
        <dbReference type="Pfam" id="PF01432"/>
    </source>
</evidence>
<gene>
    <name evidence="11" type="primary">PRD1</name>
    <name evidence="11" type="ORF">DEBR0S3_04918G</name>
</gene>
<sequence>MLVPLLKRIIRFPLKSRTNFLVSTAFFTSASSVFYRYSQNRRFGLSAMSTNVPQLPISWDHDANTIKSETDRLIKEAQALDDAVATIRPEDATVENVIIPFADLENRHSALIGQLSFYQHVSPDKAIRDASNEADEKFTNFSIESGLRADVYKVVHTVYQNVKKNPSLVKDSETKRFIEKFDQQYRRNGLGLPANKRAKVKELQQKLSKLSLEYSKNLGENTEYILFTGEELNGVPDDVKAQFAKIEDKSGVIKYKMTYKYPDLFPVLKFASNASTRKAAFVGDQNKAAPNADILIQAVKLRAQLAKLLGYKNFSEYILDDRMAKTPETVMNFLNDLKGKLTPLGKKEITSLKALKSKDLKERNLEDDQKYYVWDQRYYHTMMLEKQYKVDEVKIAEYFPMQHTIEKMLGIYEHIFNLKFVEITKENKLYNTWHKEVKQFAVWKMDNQENPEFAGYLFFDLHSRPGKYGHAANFGLRPGYTDLKTGKRVYPSTALVCNFTRDTKDKPALLKHDEVTTFFHELGHGIHDLLGKTKYSRFSGTSVHWDFVEMPSQFLENFCWDKRLLKQLSCHYVSNEPLSDELIDSLIRSKNVNGALFNLRQLHFGLFDMALHTSTDGNVDINDLWNGMRERIALLSNGGVITKGFGSFGHLMGGYASGYYGYLWSQVFAEDIYYTKFKNDPLNIRSGMEYRDKILVKGGSGDEMDYLVDLLGRKPNSEAFLKELGIQK</sequence>
<keyword evidence="3" id="KW-0963">Cytoplasm</keyword>
<dbReference type="GO" id="GO:0006518">
    <property type="term" value="P:peptide metabolic process"/>
    <property type="evidence" value="ECO:0007669"/>
    <property type="project" value="TreeGrafter"/>
</dbReference>
<comment type="similarity">
    <text evidence="2 9">Belongs to the peptidase M3 family.</text>
</comment>
<feature type="domain" description="Peptidase M3A/M3B catalytic" evidence="10">
    <location>
        <begin position="268"/>
        <end position="725"/>
    </location>
</feature>
<keyword evidence="4 9" id="KW-0645">Protease</keyword>
<dbReference type="Gene3D" id="1.10.1370.10">
    <property type="entry name" value="Neurolysin, domain 3"/>
    <property type="match status" value="1"/>
</dbReference>
<dbReference type="PANTHER" id="PTHR11804:SF84">
    <property type="entry name" value="SACCHAROLYSIN"/>
    <property type="match status" value="1"/>
</dbReference>
<accession>A0A7D9CZ37</accession>
<evidence type="ECO:0000256" key="2">
    <source>
        <dbReference type="ARBA" id="ARBA00006040"/>
    </source>
</evidence>
<proteinExistence type="inferred from homology"/>
<evidence type="ECO:0000256" key="6">
    <source>
        <dbReference type="ARBA" id="ARBA00022801"/>
    </source>
</evidence>
<dbReference type="InterPro" id="IPR024080">
    <property type="entry name" value="Neurolysin/TOP_N"/>
</dbReference>
<dbReference type="AlphaFoldDB" id="A0A7D9CZ37"/>
<dbReference type="FunFam" id="1.20.1050.40:FF:000001">
    <property type="entry name" value="Thimet oligopeptidase 1"/>
    <property type="match status" value="1"/>
</dbReference>
<dbReference type="GO" id="GO:0006508">
    <property type="term" value="P:proteolysis"/>
    <property type="evidence" value="ECO:0007669"/>
    <property type="project" value="UniProtKB-KW"/>
</dbReference>
<dbReference type="Gene3D" id="1.20.1050.40">
    <property type="entry name" value="Endopeptidase. Chain P, domain 1"/>
    <property type="match status" value="1"/>
</dbReference>
<dbReference type="EMBL" id="CABFWN010000003">
    <property type="protein sequence ID" value="VUG18210.1"/>
    <property type="molecule type" value="Genomic_DNA"/>
</dbReference>
<evidence type="ECO:0000256" key="8">
    <source>
        <dbReference type="ARBA" id="ARBA00023049"/>
    </source>
</evidence>
<dbReference type="GO" id="GO:0046872">
    <property type="term" value="F:metal ion binding"/>
    <property type="evidence" value="ECO:0007669"/>
    <property type="project" value="UniProtKB-UniRule"/>
</dbReference>
<dbReference type="FunFam" id="3.40.390.10:FF:000074">
    <property type="entry name" value="Metalloprotease"/>
    <property type="match status" value="1"/>
</dbReference>
<dbReference type="CDD" id="cd06455">
    <property type="entry name" value="M3A_TOP"/>
    <property type="match status" value="1"/>
</dbReference>
<dbReference type="PANTHER" id="PTHR11804">
    <property type="entry name" value="PROTEASE M3 THIMET OLIGOPEPTIDASE-RELATED"/>
    <property type="match status" value="1"/>
</dbReference>
<comment type="subcellular location">
    <subcellularLocation>
        <location evidence="1">Cytoplasm</location>
    </subcellularLocation>
</comment>
<keyword evidence="5 9" id="KW-0479">Metal-binding</keyword>
<dbReference type="GO" id="GO:0004222">
    <property type="term" value="F:metalloendopeptidase activity"/>
    <property type="evidence" value="ECO:0007669"/>
    <property type="project" value="InterPro"/>
</dbReference>
<dbReference type="Pfam" id="PF01432">
    <property type="entry name" value="Peptidase_M3"/>
    <property type="match status" value="1"/>
</dbReference>
<evidence type="ECO:0000256" key="5">
    <source>
        <dbReference type="ARBA" id="ARBA00022723"/>
    </source>
</evidence>
<dbReference type="SUPFAM" id="SSF55486">
    <property type="entry name" value="Metalloproteases ('zincins'), catalytic domain"/>
    <property type="match status" value="1"/>
</dbReference>
<keyword evidence="12" id="KW-1185">Reference proteome</keyword>